<feature type="domain" description="Peptidase M12A" evidence="7">
    <location>
        <begin position="110"/>
        <end position="307"/>
    </location>
</feature>
<evidence type="ECO:0000256" key="3">
    <source>
        <dbReference type="ARBA" id="ARBA00022801"/>
    </source>
</evidence>
<dbReference type="InterPro" id="IPR001506">
    <property type="entry name" value="Peptidase_M12A"/>
</dbReference>
<keyword evidence="9" id="KW-1185">Reference proteome</keyword>
<comment type="caution">
    <text evidence="6">Lacks conserved residue(s) required for the propagation of feature annotation.</text>
</comment>
<reference evidence="8 9" key="1">
    <citation type="submission" date="2017-11" db="EMBL/GenBank/DDBJ databases">
        <title>Taxonomic description and genome sequences of Spirosoma HA7 sp. nov., isolated from pollen microhabitat of Corylus avellana.</title>
        <authorList>
            <person name="Ambika Manirajan B."/>
            <person name="Suarez C."/>
            <person name="Ratering S."/>
            <person name="Geissler-Plaum R."/>
            <person name="Cardinale M."/>
            <person name="Sylvia S."/>
        </authorList>
    </citation>
    <scope>NUCLEOTIDE SEQUENCE [LARGE SCALE GENOMIC DNA]</scope>
    <source>
        <strain evidence="8 9">HA7</strain>
    </source>
</reference>
<keyword evidence="1 6" id="KW-0645">Protease</keyword>
<dbReference type="PROSITE" id="PS51864">
    <property type="entry name" value="ASTACIN"/>
    <property type="match status" value="1"/>
</dbReference>
<dbReference type="PROSITE" id="PS51257">
    <property type="entry name" value="PROKAR_LIPOPROTEIN"/>
    <property type="match status" value="1"/>
</dbReference>
<keyword evidence="4 6" id="KW-0862">Zinc</keyword>
<dbReference type="PRINTS" id="PR00480">
    <property type="entry name" value="ASTACIN"/>
</dbReference>
<dbReference type="Pfam" id="PF01400">
    <property type="entry name" value="Astacin"/>
    <property type="match status" value="1"/>
</dbReference>
<dbReference type="OrthoDB" id="8455098at2"/>
<proteinExistence type="predicted"/>
<dbReference type="KEGG" id="spir:CWM47_03055"/>
<protein>
    <recommendedName>
        <fullName evidence="7">Peptidase M12A domain-containing protein</fullName>
    </recommendedName>
</protein>
<gene>
    <name evidence="8" type="ORF">CWM47_03055</name>
</gene>
<keyword evidence="3 6" id="KW-0378">Hydrolase</keyword>
<dbReference type="PANTHER" id="PTHR10127:SF780">
    <property type="entry name" value="METALLOENDOPEPTIDASE"/>
    <property type="match status" value="1"/>
</dbReference>
<evidence type="ECO:0000313" key="8">
    <source>
        <dbReference type="EMBL" id="AUD00882.1"/>
    </source>
</evidence>
<evidence type="ECO:0000256" key="1">
    <source>
        <dbReference type="ARBA" id="ARBA00022670"/>
    </source>
</evidence>
<dbReference type="AlphaFoldDB" id="A0A2K8YTC0"/>
<dbReference type="GO" id="GO:0008270">
    <property type="term" value="F:zinc ion binding"/>
    <property type="evidence" value="ECO:0007669"/>
    <property type="project" value="UniProtKB-UniRule"/>
</dbReference>
<evidence type="ECO:0000256" key="2">
    <source>
        <dbReference type="ARBA" id="ARBA00022723"/>
    </source>
</evidence>
<name>A0A2K8YTC0_9BACT</name>
<keyword evidence="5 6" id="KW-0482">Metalloprotease</keyword>
<accession>A0A2K8YTC0</accession>
<dbReference type="Gene3D" id="3.40.390.10">
    <property type="entry name" value="Collagenase (Catalytic Domain)"/>
    <property type="match status" value="1"/>
</dbReference>
<keyword evidence="2 6" id="KW-0479">Metal-binding</keyword>
<organism evidence="8 9">
    <name type="scientific">Spirosoma pollinicola</name>
    <dbReference type="NCBI Taxonomy" id="2057025"/>
    <lineage>
        <taxon>Bacteria</taxon>
        <taxon>Pseudomonadati</taxon>
        <taxon>Bacteroidota</taxon>
        <taxon>Cytophagia</taxon>
        <taxon>Cytophagales</taxon>
        <taxon>Cytophagaceae</taxon>
        <taxon>Spirosoma</taxon>
    </lineage>
</organism>
<dbReference type="RefSeq" id="WP_100986305.1">
    <property type="nucleotide sequence ID" value="NZ_CP025096.1"/>
</dbReference>
<dbReference type="PANTHER" id="PTHR10127">
    <property type="entry name" value="DISCOIDIN, CUB, EGF, LAMININ , AND ZINC METALLOPROTEASE DOMAIN CONTAINING"/>
    <property type="match status" value="1"/>
</dbReference>
<dbReference type="GO" id="GO:0004222">
    <property type="term" value="F:metalloendopeptidase activity"/>
    <property type="evidence" value="ECO:0007669"/>
    <property type="project" value="UniProtKB-UniRule"/>
</dbReference>
<dbReference type="EMBL" id="CP025096">
    <property type="protein sequence ID" value="AUD00882.1"/>
    <property type="molecule type" value="Genomic_DNA"/>
</dbReference>
<comment type="cofactor">
    <cofactor evidence="6">
        <name>Zn(2+)</name>
        <dbReference type="ChEBI" id="CHEBI:29105"/>
    </cofactor>
    <text evidence="6">Binds 1 zinc ion per subunit.</text>
</comment>
<dbReference type="SMART" id="SM00235">
    <property type="entry name" value="ZnMc"/>
    <property type="match status" value="1"/>
</dbReference>
<evidence type="ECO:0000259" key="7">
    <source>
        <dbReference type="PROSITE" id="PS51864"/>
    </source>
</evidence>
<dbReference type="Proteomes" id="UP000232883">
    <property type="component" value="Chromosome"/>
</dbReference>
<dbReference type="InterPro" id="IPR006026">
    <property type="entry name" value="Peptidase_Metallo"/>
</dbReference>
<evidence type="ECO:0000256" key="6">
    <source>
        <dbReference type="PROSITE-ProRule" id="PRU01211"/>
    </source>
</evidence>
<feature type="active site" evidence="6">
    <location>
        <position position="205"/>
    </location>
</feature>
<feature type="binding site" evidence="6">
    <location>
        <position position="208"/>
    </location>
    <ligand>
        <name>Zn(2+)</name>
        <dbReference type="ChEBI" id="CHEBI:29105"/>
        <note>catalytic</note>
    </ligand>
</feature>
<evidence type="ECO:0000256" key="5">
    <source>
        <dbReference type="ARBA" id="ARBA00023049"/>
    </source>
</evidence>
<dbReference type="GO" id="GO:0006508">
    <property type="term" value="P:proteolysis"/>
    <property type="evidence" value="ECO:0007669"/>
    <property type="project" value="UniProtKB-KW"/>
</dbReference>
<sequence length="307" mass="34573">MNKLLISYLLFLFACSNKREGQENSSIDSVVSLSSVHSKGDSIHDEADDVTNNFYEGYLMENPTEDSIKILLNGDPDTTILYGQKYKGQFLFEGDILIDYPDTNAMGLAEGITTMSRKWSKPNGVLTIPYEIAPNFPDPDRTKQAMDMWSKEVGVVFRKRKSTDPHSIFFVETSEGCFVNQVGRSGGEQPVSLSSECKVGNIAHEIGHILGLFHEQSRSDRDKYVEIDPKQAGGRASQYKFAKDTDPNGRPMDMGNYDFNSIMHYPERSYFRVKQPYRVKLNFGIPGQRDSLSQGDIKAIKAMYSLP</sequence>
<evidence type="ECO:0000313" key="9">
    <source>
        <dbReference type="Proteomes" id="UP000232883"/>
    </source>
</evidence>
<dbReference type="InterPro" id="IPR024079">
    <property type="entry name" value="MetalloPept_cat_dom_sf"/>
</dbReference>
<feature type="binding site" evidence="6">
    <location>
        <position position="214"/>
    </location>
    <ligand>
        <name>Zn(2+)</name>
        <dbReference type="ChEBI" id="CHEBI:29105"/>
        <note>catalytic</note>
    </ligand>
</feature>
<evidence type="ECO:0000256" key="4">
    <source>
        <dbReference type="ARBA" id="ARBA00022833"/>
    </source>
</evidence>
<feature type="binding site" evidence="6">
    <location>
        <position position="204"/>
    </location>
    <ligand>
        <name>Zn(2+)</name>
        <dbReference type="ChEBI" id="CHEBI:29105"/>
        <note>catalytic</note>
    </ligand>
</feature>
<dbReference type="SUPFAM" id="SSF55486">
    <property type="entry name" value="Metalloproteases ('zincins'), catalytic domain"/>
    <property type="match status" value="1"/>
</dbReference>